<feature type="domain" description="EF-hand" evidence="9">
    <location>
        <begin position="452"/>
        <end position="487"/>
    </location>
</feature>
<evidence type="ECO:0000256" key="5">
    <source>
        <dbReference type="ARBA" id="ARBA00023136"/>
    </source>
</evidence>
<dbReference type="InterPro" id="IPR011992">
    <property type="entry name" value="EF-hand-dom_pair"/>
</dbReference>
<feature type="transmembrane region" description="Helical" evidence="8">
    <location>
        <begin position="145"/>
        <end position="163"/>
    </location>
</feature>
<dbReference type="Gene3D" id="1.10.287.70">
    <property type="match status" value="1"/>
</dbReference>
<protein>
    <recommendedName>
        <fullName evidence="9">EF-hand domain-containing protein</fullName>
    </recommendedName>
</protein>
<dbReference type="PANTHER" id="PTHR10037">
    <property type="entry name" value="VOLTAGE-GATED CATION CHANNEL CALCIUM AND SODIUM"/>
    <property type="match status" value="1"/>
</dbReference>
<dbReference type="PANTHER" id="PTHR10037:SF62">
    <property type="entry name" value="SODIUM CHANNEL PROTEIN 60E"/>
    <property type="match status" value="1"/>
</dbReference>
<keyword evidence="5 8" id="KW-0472">Membrane</keyword>
<feature type="domain" description="EF-hand" evidence="9">
    <location>
        <begin position="409"/>
        <end position="444"/>
    </location>
</feature>
<keyword evidence="2 8" id="KW-0812">Transmembrane</keyword>
<dbReference type="EMBL" id="CAJNJA010021141">
    <property type="protein sequence ID" value="CAE7470528.1"/>
    <property type="molecule type" value="Genomic_DNA"/>
</dbReference>
<evidence type="ECO:0000256" key="8">
    <source>
        <dbReference type="SAM" id="Phobius"/>
    </source>
</evidence>
<reference evidence="10" key="1">
    <citation type="submission" date="2021-02" db="EMBL/GenBank/DDBJ databases">
        <authorList>
            <person name="Dougan E. K."/>
            <person name="Rhodes N."/>
            <person name="Thang M."/>
            <person name="Chan C."/>
        </authorList>
    </citation>
    <scope>NUCLEOTIDE SEQUENCE</scope>
</reference>
<dbReference type="AlphaFoldDB" id="A0A812S7Z6"/>
<evidence type="ECO:0000313" key="11">
    <source>
        <dbReference type="Proteomes" id="UP000601435"/>
    </source>
</evidence>
<comment type="subcellular location">
    <subcellularLocation>
        <location evidence="1">Membrane</location>
        <topology evidence="1">Multi-pass membrane protein</topology>
    </subcellularLocation>
</comment>
<dbReference type="GO" id="GO:0001518">
    <property type="term" value="C:voltage-gated sodium channel complex"/>
    <property type="evidence" value="ECO:0007669"/>
    <property type="project" value="TreeGrafter"/>
</dbReference>
<feature type="coiled-coil region" evidence="6">
    <location>
        <begin position="543"/>
        <end position="570"/>
    </location>
</feature>
<dbReference type="OrthoDB" id="2014201at2759"/>
<dbReference type="InterPro" id="IPR005821">
    <property type="entry name" value="Ion_trans_dom"/>
</dbReference>
<dbReference type="Gene3D" id="1.10.238.10">
    <property type="entry name" value="EF-hand"/>
    <property type="match status" value="1"/>
</dbReference>
<dbReference type="InterPro" id="IPR018247">
    <property type="entry name" value="EF_Hand_1_Ca_BS"/>
</dbReference>
<evidence type="ECO:0000256" key="2">
    <source>
        <dbReference type="ARBA" id="ARBA00022692"/>
    </source>
</evidence>
<evidence type="ECO:0000256" key="3">
    <source>
        <dbReference type="ARBA" id="ARBA00022837"/>
    </source>
</evidence>
<comment type="caution">
    <text evidence="10">The sequence shown here is derived from an EMBL/GenBank/DDBJ whole genome shotgun (WGS) entry which is preliminary data.</text>
</comment>
<evidence type="ECO:0000256" key="7">
    <source>
        <dbReference type="SAM" id="MobiDB-lite"/>
    </source>
</evidence>
<gene>
    <name evidence="10" type="ORF">SNEC2469_LOCUS13248</name>
</gene>
<feature type="compositionally biased region" description="Basic and acidic residues" evidence="7">
    <location>
        <begin position="61"/>
        <end position="71"/>
    </location>
</feature>
<evidence type="ECO:0000256" key="1">
    <source>
        <dbReference type="ARBA" id="ARBA00004141"/>
    </source>
</evidence>
<evidence type="ECO:0000313" key="10">
    <source>
        <dbReference type="EMBL" id="CAE7470528.1"/>
    </source>
</evidence>
<dbReference type="Pfam" id="PF00520">
    <property type="entry name" value="Ion_trans"/>
    <property type="match status" value="1"/>
</dbReference>
<dbReference type="SUPFAM" id="SSF81324">
    <property type="entry name" value="Voltage-gated potassium channels"/>
    <property type="match status" value="1"/>
</dbReference>
<keyword evidence="3" id="KW-0106">Calcium</keyword>
<dbReference type="GO" id="GO:0005248">
    <property type="term" value="F:voltage-gated sodium channel activity"/>
    <property type="evidence" value="ECO:0007669"/>
    <property type="project" value="TreeGrafter"/>
</dbReference>
<dbReference type="PROSITE" id="PS50222">
    <property type="entry name" value="EF_HAND_2"/>
    <property type="match status" value="2"/>
</dbReference>
<accession>A0A812S7Z6</accession>
<feature type="transmembrane region" description="Helical" evidence="8">
    <location>
        <begin position="256"/>
        <end position="281"/>
    </location>
</feature>
<name>A0A812S7Z6_9DINO</name>
<keyword evidence="11" id="KW-1185">Reference proteome</keyword>
<dbReference type="PROSITE" id="PS00018">
    <property type="entry name" value="EF_HAND_1"/>
    <property type="match status" value="1"/>
</dbReference>
<sequence>MPNAKVADLVEEVLRHRREHLVEQVRAWVTDLEAEIELRLLHADFHRDTKGADGGGADGGEGSRDLADAKTSHPHFHSRRLSVSETAHAGHSYMSASYQRAKAKGSRFHFHKKIRFKKESINLKRQLSQLSSLRQMVRSLVSHPLFDLFFALVIVSNAVYLGIRVETMDPRFPPAQASTLPVQLTYGVVFSLEVILRLFAAGPADYACGSDWAWNWLDVAVVVSSWTAIVIDLAYEGSDAGVSSSIRMVRIIRASRLLRILRTVWVIRFIGALRTLVASLVDTLRSLFWALLLLFLIIYVFGILFTDVALEYVQENYQANGELDPNLIKYFGSLYNSTATLFRAISGGLDWDNAAESLNPVGVLWVQIFHFYVAFVSFAVLNVMTGVFCNSAIKSAERDMKAKLEDRHDFRALMMNIFKQIDASGDGKLTLTEFETLFDSEAMKALLETADIKAADAWGLFDSLDRDGDSLVDVNEFIEQCLELHGPARALDLHTLTRQTMKFAEQLAAIEKAQQQQLRFTTFPAQSKSAPQDDDLQVLRKEQALLTQQLEEQTSIAKRLEERCAELEDDLRYNWDWWRAKAIRLSSPLTRYTEQIPTPSEEAFEWKWYPTSCPCCRRPLDITVFTSEKPAAVADVPVFREPRHAYVCVVWGANSGYALGAAVLGARLKELQAEQGDTADLILMHTDDVPSNYLEQLSKIWKLQSIDYIDGVPALYTTKGTRFDGVFTKLTVTWPKFGLRSVMLLDIDTLPVKSLSALFDLEPPAALVRGSCELDHGAVVDGRSFFSEGGWEPGGWLQSGGINAGLILLRPSHDTFEQMLSEVTSEHHPAHIAGNGPEQDYLTRFFAADLQQPWRHIDVSYNFQLHHIPFALEQVVRHRNRLEWHGESDCEESDWMPRRLKIGAEDIKLVHFSGELKYWHMMLCHEKDMEFSIERFAEKMLAEFASYGAWVTGEDDLAEYGAHRCDGRIFLEGNLTKDITDLVQSAFQHAREICTASCSIWHSCALRLLDRQPGLLRELEFPRVPEGCALPGAAVHVMWPDSGAGKFSEDLPPYPDPSLSILSSEALGGTLPVYWLCTPTGATRPDAHTGCFVQTSTRLLTEVHYHAQDKGWSSCMERNVDAARVWWERESSEN</sequence>
<feature type="transmembrane region" description="Helical" evidence="8">
    <location>
        <begin position="287"/>
        <end position="310"/>
    </location>
</feature>
<dbReference type="SUPFAM" id="SSF47473">
    <property type="entry name" value="EF-hand"/>
    <property type="match status" value="1"/>
</dbReference>
<proteinExistence type="predicted"/>
<keyword evidence="6" id="KW-0175">Coiled coil</keyword>
<feature type="transmembrane region" description="Helical" evidence="8">
    <location>
        <begin position="369"/>
        <end position="393"/>
    </location>
</feature>
<keyword evidence="4 8" id="KW-1133">Transmembrane helix</keyword>
<dbReference type="InterPro" id="IPR029044">
    <property type="entry name" value="Nucleotide-diphossugar_trans"/>
</dbReference>
<dbReference type="InterPro" id="IPR027359">
    <property type="entry name" value="Volt_channel_dom_sf"/>
</dbReference>
<evidence type="ECO:0000256" key="6">
    <source>
        <dbReference type="SAM" id="Coils"/>
    </source>
</evidence>
<dbReference type="CDD" id="cd00051">
    <property type="entry name" value="EFh"/>
    <property type="match status" value="1"/>
</dbReference>
<dbReference type="InterPro" id="IPR002048">
    <property type="entry name" value="EF_hand_dom"/>
</dbReference>
<dbReference type="Gene3D" id="1.20.120.350">
    <property type="entry name" value="Voltage-gated potassium channels. Chain C"/>
    <property type="match status" value="1"/>
</dbReference>
<dbReference type="SUPFAM" id="SSF53448">
    <property type="entry name" value="Nucleotide-diphospho-sugar transferases"/>
    <property type="match status" value="1"/>
</dbReference>
<feature type="region of interest" description="Disordered" evidence="7">
    <location>
        <begin position="49"/>
        <end position="81"/>
    </location>
</feature>
<dbReference type="Proteomes" id="UP000601435">
    <property type="component" value="Unassembled WGS sequence"/>
</dbReference>
<dbReference type="Gene3D" id="3.90.550.10">
    <property type="entry name" value="Spore Coat Polysaccharide Biosynthesis Protein SpsA, Chain A"/>
    <property type="match status" value="1"/>
</dbReference>
<evidence type="ECO:0000256" key="4">
    <source>
        <dbReference type="ARBA" id="ARBA00022989"/>
    </source>
</evidence>
<dbReference type="GO" id="GO:0005509">
    <property type="term" value="F:calcium ion binding"/>
    <property type="evidence" value="ECO:0007669"/>
    <property type="project" value="InterPro"/>
</dbReference>
<dbReference type="InterPro" id="IPR043203">
    <property type="entry name" value="VGCC_Ca_Na"/>
</dbReference>
<evidence type="ECO:0000259" key="9">
    <source>
        <dbReference type="PROSITE" id="PS50222"/>
    </source>
</evidence>
<organism evidence="10 11">
    <name type="scientific">Symbiodinium necroappetens</name>
    <dbReference type="NCBI Taxonomy" id="1628268"/>
    <lineage>
        <taxon>Eukaryota</taxon>
        <taxon>Sar</taxon>
        <taxon>Alveolata</taxon>
        <taxon>Dinophyceae</taxon>
        <taxon>Suessiales</taxon>
        <taxon>Symbiodiniaceae</taxon>
        <taxon>Symbiodinium</taxon>
    </lineage>
</organism>